<dbReference type="PROSITE" id="PS00061">
    <property type="entry name" value="ADH_SHORT"/>
    <property type="match status" value="1"/>
</dbReference>
<evidence type="ECO:0000313" key="3">
    <source>
        <dbReference type="EMBL" id="EAR23377.1"/>
    </source>
</evidence>
<comment type="caution">
    <text evidence="3">The sequence shown here is derived from an EMBL/GenBank/DDBJ whole genome shotgun (WGS) entry which is preliminary data.</text>
</comment>
<dbReference type="PANTHER" id="PTHR42901:SF1">
    <property type="entry name" value="ALCOHOL DEHYDROGENASE"/>
    <property type="match status" value="1"/>
</dbReference>
<dbReference type="InterPro" id="IPR002347">
    <property type="entry name" value="SDR_fam"/>
</dbReference>
<dbReference type="Gene3D" id="3.40.50.720">
    <property type="entry name" value="NAD(P)-binding Rossmann-like Domain"/>
    <property type="match status" value="1"/>
</dbReference>
<reference evidence="3 4" key="1">
    <citation type="submission" date="2006-02" db="EMBL/GenBank/DDBJ databases">
        <authorList>
            <person name="Waterbury J."/>
            <person name="Ferriera S."/>
            <person name="Johnson J."/>
            <person name="Kravitz S."/>
            <person name="Halpern A."/>
            <person name="Remington K."/>
            <person name="Beeson K."/>
            <person name="Tran B."/>
            <person name="Rogers Y.-H."/>
            <person name="Friedman R."/>
            <person name="Venter J.C."/>
        </authorList>
    </citation>
    <scope>NUCLEOTIDE SEQUENCE [LARGE SCALE GENOMIC DNA]</scope>
    <source>
        <strain evidence="3 4">Nb-231</strain>
    </source>
</reference>
<comment type="similarity">
    <text evidence="1">Belongs to the short-chain dehydrogenases/reductases (SDR) family.</text>
</comment>
<proteinExistence type="inferred from homology"/>
<dbReference type="GO" id="GO:0016491">
    <property type="term" value="F:oxidoreductase activity"/>
    <property type="evidence" value="ECO:0007669"/>
    <property type="project" value="UniProtKB-KW"/>
</dbReference>
<dbReference type="HOGENOM" id="CLU_010194_2_10_6"/>
<accession>A4BM39</accession>
<dbReference type="PRINTS" id="PR00081">
    <property type="entry name" value="GDHRDH"/>
</dbReference>
<dbReference type="RefSeq" id="WP_005004596.1">
    <property type="nucleotide sequence ID" value="NZ_CH672427.1"/>
</dbReference>
<dbReference type="AlphaFoldDB" id="A4BM39"/>
<keyword evidence="2" id="KW-0560">Oxidoreductase</keyword>
<evidence type="ECO:0000313" key="4">
    <source>
        <dbReference type="Proteomes" id="UP000003374"/>
    </source>
</evidence>
<dbReference type="eggNOG" id="COG1028">
    <property type="taxonomic scope" value="Bacteria"/>
</dbReference>
<name>A4BM39_9GAMM</name>
<dbReference type="Pfam" id="PF00106">
    <property type="entry name" value="adh_short"/>
    <property type="match status" value="1"/>
</dbReference>
<dbReference type="SUPFAM" id="SSF51735">
    <property type="entry name" value="NAD(P)-binding Rossmann-fold domains"/>
    <property type="match status" value="1"/>
</dbReference>
<dbReference type="STRING" id="314278.NB231_16193"/>
<sequence>MPETMTEEIPVDYRPTANALANQRVLITGAGAGIGRATALAAAQAGATVILLDRHIPPLERVYDEIETAGGPQPAIYPMDLLGAKPQDYTELAQRLNDSLAGLDALIHNAAELGRPCPIAHYDIETWFRTLHINLNAPFLLTRACLPLLERASHSRVIFISDLAGRIGKPYAGAYGVAKSGLEGLMRTLAAELPDDSPVRCVSYDPGATRTALRALAYPAENPAELRSPDGAARGLIYLLDPRRPARQGGMFTLAIDKCRTG</sequence>
<dbReference type="Proteomes" id="UP000003374">
    <property type="component" value="Unassembled WGS sequence"/>
</dbReference>
<gene>
    <name evidence="3" type="ORF">NB231_16193</name>
</gene>
<keyword evidence="4" id="KW-1185">Reference proteome</keyword>
<protein>
    <submittedName>
        <fullName evidence="3">Short chain dehydrogenase</fullName>
    </submittedName>
</protein>
<evidence type="ECO:0000256" key="2">
    <source>
        <dbReference type="ARBA" id="ARBA00023002"/>
    </source>
</evidence>
<dbReference type="InterPro" id="IPR036291">
    <property type="entry name" value="NAD(P)-bd_dom_sf"/>
</dbReference>
<organism evidence="3 4">
    <name type="scientific">Nitrococcus mobilis Nb-231</name>
    <dbReference type="NCBI Taxonomy" id="314278"/>
    <lineage>
        <taxon>Bacteria</taxon>
        <taxon>Pseudomonadati</taxon>
        <taxon>Pseudomonadota</taxon>
        <taxon>Gammaproteobacteria</taxon>
        <taxon>Chromatiales</taxon>
        <taxon>Ectothiorhodospiraceae</taxon>
        <taxon>Nitrococcus</taxon>
    </lineage>
</organism>
<dbReference type="InterPro" id="IPR020904">
    <property type="entry name" value="Sc_DH/Rdtase_CS"/>
</dbReference>
<evidence type="ECO:0000256" key="1">
    <source>
        <dbReference type="ARBA" id="ARBA00006484"/>
    </source>
</evidence>
<dbReference type="EMBL" id="AAOF01000001">
    <property type="protein sequence ID" value="EAR23377.1"/>
    <property type="molecule type" value="Genomic_DNA"/>
</dbReference>
<dbReference type="PANTHER" id="PTHR42901">
    <property type="entry name" value="ALCOHOL DEHYDROGENASE"/>
    <property type="match status" value="1"/>
</dbReference>